<dbReference type="EMBL" id="MU275839">
    <property type="protein sequence ID" value="KAI0053578.1"/>
    <property type="molecule type" value="Genomic_DNA"/>
</dbReference>
<dbReference type="Proteomes" id="UP000814033">
    <property type="component" value="Unassembled WGS sequence"/>
</dbReference>
<accession>A0ACB8SAT1</accession>
<proteinExistence type="predicted"/>
<protein>
    <submittedName>
        <fullName evidence="1">Terpenoid synthase</fullName>
    </submittedName>
</protein>
<evidence type="ECO:0000313" key="2">
    <source>
        <dbReference type="Proteomes" id="UP000814033"/>
    </source>
</evidence>
<reference evidence="1" key="2">
    <citation type="journal article" date="2022" name="New Phytol.">
        <title>Evolutionary transition to the ectomycorrhizal habit in the genomes of a hyperdiverse lineage of mushroom-forming fungi.</title>
        <authorList>
            <person name="Looney B."/>
            <person name="Miyauchi S."/>
            <person name="Morin E."/>
            <person name="Drula E."/>
            <person name="Courty P.E."/>
            <person name="Kohler A."/>
            <person name="Kuo A."/>
            <person name="LaButti K."/>
            <person name="Pangilinan J."/>
            <person name="Lipzen A."/>
            <person name="Riley R."/>
            <person name="Andreopoulos W."/>
            <person name="He G."/>
            <person name="Johnson J."/>
            <person name="Nolan M."/>
            <person name="Tritt A."/>
            <person name="Barry K.W."/>
            <person name="Grigoriev I.V."/>
            <person name="Nagy L.G."/>
            <person name="Hibbett D."/>
            <person name="Henrissat B."/>
            <person name="Matheny P.B."/>
            <person name="Labbe J."/>
            <person name="Martin F.M."/>
        </authorList>
    </citation>
    <scope>NUCLEOTIDE SEQUENCE</scope>
    <source>
        <strain evidence="1">FP105234-sp</strain>
    </source>
</reference>
<keyword evidence="2" id="KW-1185">Reference proteome</keyword>
<organism evidence="1 2">
    <name type="scientific">Auriscalpium vulgare</name>
    <dbReference type="NCBI Taxonomy" id="40419"/>
    <lineage>
        <taxon>Eukaryota</taxon>
        <taxon>Fungi</taxon>
        <taxon>Dikarya</taxon>
        <taxon>Basidiomycota</taxon>
        <taxon>Agaricomycotina</taxon>
        <taxon>Agaricomycetes</taxon>
        <taxon>Russulales</taxon>
        <taxon>Auriscalpiaceae</taxon>
        <taxon>Auriscalpium</taxon>
    </lineage>
</organism>
<reference evidence="1" key="1">
    <citation type="submission" date="2021-02" db="EMBL/GenBank/DDBJ databases">
        <authorList>
            <consortium name="DOE Joint Genome Institute"/>
            <person name="Ahrendt S."/>
            <person name="Looney B.P."/>
            <person name="Miyauchi S."/>
            <person name="Morin E."/>
            <person name="Drula E."/>
            <person name="Courty P.E."/>
            <person name="Chicoki N."/>
            <person name="Fauchery L."/>
            <person name="Kohler A."/>
            <person name="Kuo A."/>
            <person name="Labutti K."/>
            <person name="Pangilinan J."/>
            <person name="Lipzen A."/>
            <person name="Riley R."/>
            <person name="Andreopoulos W."/>
            <person name="He G."/>
            <person name="Johnson J."/>
            <person name="Barry K.W."/>
            <person name="Grigoriev I.V."/>
            <person name="Nagy L."/>
            <person name="Hibbett D."/>
            <person name="Henrissat B."/>
            <person name="Matheny P.B."/>
            <person name="Labbe J."/>
            <person name="Martin F."/>
        </authorList>
    </citation>
    <scope>NUCLEOTIDE SEQUENCE</scope>
    <source>
        <strain evidence="1">FP105234-sp</strain>
    </source>
</reference>
<evidence type="ECO:0000313" key="1">
    <source>
        <dbReference type="EMBL" id="KAI0053578.1"/>
    </source>
</evidence>
<comment type="caution">
    <text evidence="1">The sequence shown here is derived from an EMBL/GenBank/DDBJ whole genome shotgun (WGS) entry which is preliminary data.</text>
</comment>
<gene>
    <name evidence="1" type="ORF">FA95DRAFT_1480961</name>
</gene>
<name>A0ACB8SAT1_9AGAM</name>
<sequence>MQSQIPLTHFRLPDPAAKWPWPRTLHANYAEVKAEADAWLHGFNALSSKAQRAFDKCDFSLLGCLLYPHLDKERARTGCELMILFFIFDEFTDQEDGPGVRKYVDIVLDALRNPHVPRPAGEHVLGEITRTFWERAIKTATAASQRHFIQTFSEYAEAVIEEASDRANERVRGIDDYLALRRLTAGPYPGFLPCELRIDLPEAVYNHPALANMRRLVAESIVLTNDTYSYNIEQAAGHDGHNIVTVAMRELHLALPAALEWVGTYHANVLAEFVECRGELPSFGAAADAQVAEYVEGIAMAVRGLDAWCFESARYFGARGREIQRERVVGLLPKMVVVGGLATPMMAGPAVEGNSVVV</sequence>